<feature type="compositionally biased region" description="Polar residues" evidence="1">
    <location>
        <begin position="327"/>
        <end position="339"/>
    </location>
</feature>
<sequence length="988" mass="110600">MVRMDELHGLLPKLKDLGMENKYADGNLLLRPELFYYNQGLTLKHQKAEADKFEKARILFTLSSKMASEEYMSTLFSEEVIEKLRPQVVSMHGIDLPPELMHWRDSVGIIVKDSVRNSVSLAEQMAILRILSESENNVNQDERQPEQSSPKEGADSPRKAPSVTQPALTSLERLKQFARNRGSLSRKDLDHLNSFTIDTLNISSASSSRRPSRVASASNTPTAPRASEIRKMDFSILTSSDIYRKYPLDAPLNFRESDAFQQQDLAENDKYLTSDSGVLDTHPENNTDDANTCNFSDKKPTEINVEDNDINSWCDNGDNQSKEHSLESSGTDKASTNDDSISSRTCFYNKVREDCSWHSDMDTFAEPRSDMSFSDSDYEELLYEILAEYRLEASNESNSDSRHLAKTQVYYSNDLPVEVDGAGYRSYLATFRKRLSALGVLDRCAVESKSLRQGTLSVGPDALVHEKATFSSNYEVVRSRFMEHIQIDVSIPVALANTLPISTSYSGSTTYKSFILDKYVDGIIVANAVDDSATLYIQPAHDHYITRTKKTVDKLYSQDAFIKRNYTIEYRDLQPNRLSPRRSTLSNEFSRHTKASFCSEHAEAENHHLEDFPRISSISKSCYSGITAKPNSRVGERYSQTVDNRLESDGKAADYNAHINLELQHKGCVHGVDSNYQSAWQSGYTTQQRELHGSTTKVTPKLTLSMLNSTSSDRCKNDLVTVQPSLHSLNNTTISLGGAVQSLARTIKDQLPEKILSHSIVSSNIRAIDSGKAIHRHSILMKSNLPTEFKTMSGDFTNETLNAKICELNSSSLFKKPRAQISNICESVPSGVIHMGASSSSFNNSIGSTQQASLNFFEKSALLRYEKFAASKAERKILNSWQLTSTYGPNLIPFGGSNIKHSAVYVDIRDVIKAREQIKTNFRNASDSSANCSIKRKALAKKTISSISQSTTYARKNNTISVCAPKVSTHDHADWKLEKYSKQSFNTK</sequence>
<comment type="caution">
    <text evidence="2">The sequence shown here is derived from an EMBL/GenBank/DDBJ whole genome shotgun (WGS) entry which is preliminary data.</text>
</comment>
<evidence type="ECO:0000313" key="2">
    <source>
        <dbReference type="EMBL" id="KWX14828.1"/>
    </source>
</evidence>
<feature type="region of interest" description="Disordered" evidence="1">
    <location>
        <begin position="203"/>
        <end position="226"/>
    </location>
</feature>
<dbReference type="EMBL" id="JXTI01000021">
    <property type="protein sequence ID" value="KWX14828.1"/>
    <property type="molecule type" value="Genomic_DNA"/>
</dbReference>
<evidence type="ECO:0000256" key="1">
    <source>
        <dbReference type="SAM" id="MobiDB-lite"/>
    </source>
</evidence>
<dbReference type="AlphaFoldDB" id="A0A132NXM6"/>
<dbReference type="OrthoDB" id="10256265at2759"/>
<feature type="region of interest" description="Disordered" evidence="1">
    <location>
        <begin position="274"/>
        <end position="339"/>
    </location>
</feature>
<dbReference type="VEuPathDB" id="GiardiaDB:QR46_1122"/>
<feature type="region of interest" description="Disordered" evidence="1">
    <location>
        <begin position="136"/>
        <end position="169"/>
    </location>
</feature>
<dbReference type="Proteomes" id="UP000070089">
    <property type="component" value="Unassembled WGS sequence"/>
</dbReference>
<protein>
    <submittedName>
        <fullName evidence="2">Uncharacterized protein</fullName>
    </submittedName>
</protein>
<gene>
    <name evidence="2" type="ORF">QR46_1122</name>
</gene>
<reference evidence="2 3" key="1">
    <citation type="journal article" date="2015" name="Mol. Biochem. Parasitol.">
        <title>Identification of polymorphic genes for use in assemblage B genotyping assays through comparative genomics of multiple assemblage B Giardia duodenalis isolates.</title>
        <authorList>
            <person name="Wielinga C."/>
            <person name="Thompson R.C."/>
            <person name="Monis P."/>
            <person name="Ryan U."/>
        </authorList>
    </citation>
    <scope>NUCLEOTIDE SEQUENCE [LARGE SCALE GENOMIC DNA]</scope>
    <source>
        <strain evidence="2 3">BAH15c1</strain>
    </source>
</reference>
<accession>A0A132NXM6</accession>
<feature type="compositionally biased region" description="Polar residues" evidence="1">
    <location>
        <begin position="310"/>
        <end position="319"/>
    </location>
</feature>
<name>A0A132NXM6_GIAIN</name>
<proteinExistence type="predicted"/>
<evidence type="ECO:0000313" key="3">
    <source>
        <dbReference type="Proteomes" id="UP000070089"/>
    </source>
</evidence>
<organism evidence="2 3">
    <name type="scientific">Giardia duodenalis assemblage B</name>
    <dbReference type="NCBI Taxonomy" id="1394984"/>
    <lineage>
        <taxon>Eukaryota</taxon>
        <taxon>Metamonada</taxon>
        <taxon>Diplomonadida</taxon>
        <taxon>Hexamitidae</taxon>
        <taxon>Giardiinae</taxon>
        <taxon>Giardia</taxon>
    </lineage>
</organism>
<feature type="compositionally biased region" description="Low complexity" evidence="1">
    <location>
        <begin position="203"/>
        <end position="218"/>
    </location>
</feature>